<protein>
    <submittedName>
        <fullName evidence="2">Uncharacterized protein</fullName>
    </submittedName>
</protein>
<organism evidence="2 3">
    <name type="scientific">Hibiscus sabdariffa</name>
    <name type="common">roselle</name>
    <dbReference type="NCBI Taxonomy" id="183260"/>
    <lineage>
        <taxon>Eukaryota</taxon>
        <taxon>Viridiplantae</taxon>
        <taxon>Streptophyta</taxon>
        <taxon>Embryophyta</taxon>
        <taxon>Tracheophyta</taxon>
        <taxon>Spermatophyta</taxon>
        <taxon>Magnoliopsida</taxon>
        <taxon>eudicotyledons</taxon>
        <taxon>Gunneridae</taxon>
        <taxon>Pentapetalae</taxon>
        <taxon>rosids</taxon>
        <taxon>malvids</taxon>
        <taxon>Malvales</taxon>
        <taxon>Malvaceae</taxon>
        <taxon>Malvoideae</taxon>
        <taxon>Hibiscus</taxon>
    </lineage>
</organism>
<dbReference type="EMBL" id="JBBPBM010000784">
    <property type="protein sequence ID" value="KAK8491522.1"/>
    <property type="molecule type" value="Genomic_DNA"/>
</dbReference>
<evidence type="ECO:0000313" key="3">
    <source>
        <dbReference type="Proteomes" id="UP001472677"/>
    </source>
</evidence>
<proteinExistence type="predicted"/>
<reference evidence="2 3" key="1">
    <citation type="journal article" date="2024" name="G3 (Bethesda)">
        <title>Genome assembly of Hibiscus sabdariffa L. provides insights into metabolisms of medicinal natural products.</title>
        <authorList>
            <person name="Kim T."/>
        </authorList>
    </citation>
    <scope>NUCLEOTIDE SEQUENCE [LARGE SCALE GENOMIC DNA]</scope>
    <source>
        <strain evidence="2">TK-2024</strain>
        <tissue evidence="2">Old leaves</tissue>
    </source>
</reference>
<comment type="caution">
    <text evidence="2">The sequence shown here is derived from an EMBL/GenBank/DDBJ whole genome shotgun (WGS) entry which is preliminary data.</text>
</comment>
<accession>A0ABR2AEZ5</accession>
<keyword evidence="3" id="KW-1185">Reference proteome</keyword>
<name>A0ABR2AEZ5_9ROSI</name>
<dbReference type="Proteomes" id="UP001472677">
    <property type="component" value="Unassembled WGS sequence"/>
</dbReference>
<sequence length="172" mass="18941">MPRLKSKPKSKFKLKKVPKLKLKSMPKPVWNREHQLKELPSLTNVGSVPLEHLLGASHSMHLGRSPNAHRSSSASAFSLMCSCMESADFRLEGRRRIRLGLFLKRGGGVFPAVSTNTSSTRSGKGNASPESESSIPSLHASLDLTSILPLLQLHLKTITIYRPKDYASKPDC</sequence>
<evidence type="ECO:0000313" key="2">
    <source>
        <dbReference type="EMBL" id="KAK8491522.1"/>
    </source>
</evidence>
<gene>
    <name evidence="2" type="ORF">V6N12_057951</name>
</gene>
<evidence type="ECO:0000256" key="1">
    <source>
        <dbReference type="SAM" id="MobiDB-lite"/>
    </source>
</evidence>
<feature type="region of interest" description="Disordered" evidence="1">
    <location>
        <begin position="113"/>
        <end position="135"/>
    </location>
</feature>